<proteinExistence type="predicted"/>
<evidence type="ECO:0000313" key="1">
    <source>
        <dbReference type="EMBL" id="KPL76845.1"/>
    </source>
</evidence>
<keyword evidence="2" id="KW-1185">Reference proteome</keyword>
<accession>A0A0P6X2J4</accession>
<gene>
    <name evidence="1" type="ORF">ADN01_16580</name>
</gene>
<sequence length="76" mass="8438">MLQVQFSGSHLITIQVIGYNHTHAQALNQGLQKPFDGLGVFLLYIAHRHWLPCTQIHGYQNGLCLAPTAHISAIHP</sequence>
<comment type="caution">
    <text evidence="1">The sequence shown here is derived from an EMBL/GenBank/DDBJ whole genome shotgun (WGS) entry which is preliminary data.</text>
</comment>
<name>A0A0P6X2J4_9CHLR</name>
<protein>
    <submittedName>
        <fullName evidence="1">Uncharacterized protein</fullName>
    </submittedName>
</protein>
<reference evidence="1 2" key="1">
    <citation type="submission" date="2015-07" db="EMBL/GenBank/DDBJ databases">
        <title>Genome sequence of Levilinea saccharolytica DSM 16555.</title>
        <authorList>
            <person name="Hemp J."/>
            <person name="Ward L.M."/>
            <person name="Pace L.A."/>
            <person name="Fischer W.W."/>
        </authorList>
    </citation>
    <scope>NUCLEOTIDE SEQUENCE [LARGE SCALE GENOMIC DNA]</scope>
    <source>
        <strain evidence="1 2">KIBI-1</strain>
    </source>
</reference>
<evidence type="ECO:0000313" key="2">
    <source>
        <dbReference type="Proteomes" id="UP000050501"/>
    </source>
</evidence>
<dbReference type="AlphaFoldDB" id="A0A0P6X2J4"/>
<dbReference type="EMBL" id="LGCM01000062">
    <property type="protein sequence ID" value="KPL76845.1"/>
    <property type="molecule type" value="Genomic_DNA"/>
</dbReference>
<dbReference type="Proteomes" id="UP000050501">
    <property type="component" value="Unassembled WGS sequence"/>
</dbReference>
<organism evidence="1 2">
    <name type="scientific">Levilinea saccharolytica</name>
    <dbReference type="NCBI Taxonomy" id="229921"/>
    <lineage>
        <taxon>Bacteria</taxon>
        <taxon>Bacillati</taxon>
        <taxon>Chloroflexota</taxon>
        <taxon>Anaerolineae</taxon>
        <taxon>Anaerolineales</taxon>
        <taxon>Anaerolineaceae</taxon>
        <taxon>Levilinea</taxon>
    </lineage>
</organism>